<dbReference type="EMBL" id="CP073355">
    <property type="protein sequence ID" value="URA10085.1"/>
    <property type="molecule type" value="Genomic_DNA"/>
</dbReference>
<keyword evidence="2 3" id="KW-0129">CBS domain</keyword>
<dbReference type="InterPro" id="IPR016169">
    <property type="entry name" value="FAD-bd_PCMH_sub2"/>
</dbReference>
<reference evidence="5" key="2">
    <citation type="submission" date="2022-06" db="EMBL/GenBank/DDBJ databases">
        <title>Thermospira aquatica gen. nov., sp. nov.</title>
        <authorList>
            <person name="Ben Ali Gam Z."/>
            <person name="Labat M."/>
        </authorList>
    </citation>
    <scope>NUCLEOTIDE SEQUENCE</scope>
    <source>
        <strain evidence="5">F1F22</strain>
    </source>
</reference>
<name>A0AAX3BCT5_9SPIR</name>
<evidence type="ECO:0000256" key="1">
    <source>
        <dbReference type="ARBA" id="ARBA00022737"/>
    </source>
</evidence>
<dbReference type="GO" id="GO:0050660">
    <property type="term" value="F:flavin adenine dinucleotide binding"/>
    <property type="evidence" value="ECO:0007669"/>
    <property type="project" value="InterPro"/>
</dbReference>
<dbReference type="RefSeq" id="WP_271435218.1">
    <property type="nucleotide sequence ID" value="NZ_CP073355.1"/>
</dbReference>
<reference evidence="5" key="1">
    <citation type="submission" date="2021-04" db="EMBL/GenBank/DDBJ databases">
        <authorList>
            <person name="Postec A."/>
        </authorList>
    </citation>
    <scope>NUCLEOTIDE SEQUENCE</scope>
    <source>
        <strain evidence="5">F1F22</strain>
    </source>
</reference>
<dbReference type="SMART" id="SM00116">
    <property type="entry name" value="CBS"/>
    <property type="match status" value="2"/>
</dbReference>
<feature type="domain" description="CBS" evidence="4">
    <location>
        <begin position="86"/>
        <end position="143"/>
    </location>
</feature>
<dbReference type="InterPro" id="IPR000644">
    <property type="entry name" value="CBS_dom"/>
</dbReference>
<protein>
    <submittedName>
        <fullName evidence="5">HlyC/CorC family transporter</fullName>
    </submittedName>
</protein>
<dbReference type="GO" id="GO:0005886">
    <property type="term" value="C:plasma membrane"/>
    <property type="evidence" value="ECO:0007669"/>
    <property type="project" value="TreeGrafter"/>
</dbReference>
<feature type="domain" description="CBS" evidence="4">
    <location>
        <begin position="23"/>
        <end position="83"/>
    </location>
</feature>
<evidence type="ECO:0000313" key="6">
    <source>
        <dbReference type="Proteomes" id="UP001056539"/>
    </source>
</evidence>
<dbReference type="AlphaFoldDB" id="A0AAX3BCT5"/>
<dbReference type="PANTHER" id="PTHR22777">
    <property type="entry name" value="HEMOLYSIN-RELATED"/>
    <property type="match status" value="1"/>
</dbReference>
<dbReference type="SMART" id="SM01091">
    <property type="entry name" value="CorC_HlyC"/>
    <property type="match status" value="1"/>
</dbReference>
<evidence type="ECO:0000256" key="2">
    <source>
        <dbReference type="ARBA" id="ARBA00023122"/>
    </source>
</evidence>
<evidence type="ECO:0000259" key="4">
    <source>
        <dbReference type="PROSITE" id="PS51371"/>
    </source>
</evidence>
<dbReference type="Pfam" id="PF00571">
    <property type="entry name" value="CBS"/>
    <property type="match status" value="2"/>
</dbReference>
<dbReference type="CDD" id="cd04590">
    <property type="entry name" value="CBS_pair_CorC_HlyC_assoc"/>
    <property type="match status" value="1"/>
</dbReference>
<dbReference type="Gene3D" id="3.10.580.10">
    <property type="entry name" value="CBS-domain"/>
    <property type="match status" value="1"/>
</dbReference>
<dbReference type="Pfam" id="PF03471">
    <property type="entry name" value="CorC_HlyC"/>
    <property type="match status" value="1"/>
</dbReference>
<organism evidence="5 6">
    <name type="scientific">Thermospira aquatica</name>
    <dbReference type="NCBI Taxonomy" id="2828656"/>
    <lineage>
        <taxon>Bacteria</taxon>
        <taxon>Pseudomonadati</taxon>
        <taxon>Spirochaetota</taxon>
        <taxon>Spirochaetia</taxon>
        <taxon>Brevinematales</taxon>
        <taxon>Thermospiraceae</taxon>
        <taxon>Thermospira</taxon>
    </lineage>
</organism>
<gene>
    <name evidence="5" type="ORF">KDW03_11475</name>
</gene>
<dbReference type="SUPFAM" id="SSF54631">
    <property type="entry name" value="CBS-domain pair"/>
    <property type="match status" value="1"/>
</dbReference>
<dbReference type="SUPFAM" id="SSF56176">
    <property type="entry name" value="FAD-binding/transporter-associated domain-like"/>
    <property type="match status" value="1"/>
</dbReference>
<accession>A0AAX3BCT5</accession>
<dbReference type="KEGG" id="taqu:KDW03_11475"/>
<dbReference type="InterPro" id="IPR046342">
    <property type="entry name" value="CBS_dom_sf"/>
</dbReference>
<dbReference type="PROSITE" id="PS51371">
    <property type="entry name" value="CBS"/>
    <property type="match status" value="2"/>
</dbReference>
<dbReference type="InterPro" id="IPR044751">
    <property type="entry name" value="Ion_transp-like_CBS"/>
</dbReference>
<dbReference type="InterPro" id="IPR005170">
    <property type="entry name" value="Transptr-assoc_dom"/>
</dbReference>
<sequence>MTREVLNREIHRFLDHLTVSFIMIPRSEVVLLDIGMSLSEIIQTIQREGYSRYPVYENHVDNVVGVLYAKDLLSSMLSGDVSLKKILRKPLFVSENKKVSQLLAEFRQTHIHLGIVVDEFGTMVGIVSLEDILEELVGEIEDEFDQRAEEKEYEILPDESVVLSPKMAISKFNEIFKQKIPEDEFETIGGFLMGEKGYVPSVGEKLEYNGLVFTVLDVKGSRIQKIGMKKK</sequence>
<keyword evidence="1" id="KW-0677">Repeat</keyword>
<dbReference type="FunFam" id="3.10.580.10:FF:000002">
    <property type="entry name" value="Magnesium/cobalt efflux protein CorC"/>
    <property type="match status" value="1"/>
</dbReference>
<evidence type="ECO:0000256" key="3">
    <source>
        <dbReference type="PROSITE-ProRule" id="PRU00703"/>
    </source>
</evidence>
<evidence type="ECO:0000313" key="5">
    <source>
        <dbReference type="EMBL" id="URA10085.1"/>
    </source>
</evidence>
<dbReference type="Proteomes" id="UP001056539">
    <property type="component" value="Chromosome"/>
</dbReference>
<proteinExistence type="predicted"/>
<dbReference type="Gene3D" id="3.30.465.10">
    <property type="match status" value="1"/>
</dbReference>
<keyword evidence="6" id="KW-1185">Reference proteome</keyword>
<dbReference type="PANTHER" id="PTHR22777:SF17">
    <property type="entry name" value="UPF0053 PROTEIN SLL0260"/>
    <property type="match status" value="1"/>
</dbReference>
<dbReference type="InterPro" id="IPR036318">
    <property type="entry name" value="FAD-bd_PCMH-like_sf"/>
</dbReference>